<evidence type="ECO:0000256" key="3">
    <source>
        <dbReference type="ARBA" id="ARBA00011353"/>
    </source>
</evidence>
<keyword evidence="12" id="KW-1185">Reference proteome</keyword>
<dbReference type="CDD" id="cd18983">
    <property type="entry name" value="CBD_MSL3_like"/>
    <property type="match status" value="1"/>
</dbReference>
<evidence type="ECO:0000259" key="10">
    <source>
        <dbReference type="SMART" id="SM00298"/>
    </source>
</evidence>
<dbReference type="Proteomes" id="UP001521184">
    <property type="component" value="Unassembled WGS sequence"/>
</dbReference>
<comment type="similarity">
    <text evidence="2">Belongs to the MRG family.</text>
</comment>
<dbReference type="InterPro" id="IPR038217">
    <property type="entry name" value="MRG_C_sf"/>
</dbReference>
<keyword evidence="7" id="KW-0804">Transcription</keyword>
<dbReference type="Pfam" id="PF05712">
    <property type="entry name" value="MRG"/>
    <property type="match status" value="1"/>
</dbReference>
<name>A0ABR3U0F3_9PEZI</name>
<evidence type="ECO:0000256" key="4">
    <source>
        <dbReference type="ARBA" id="ARBA00018505"/>
    </source>
</evidence>
<evidence type="ECO:0000256" key="7">
    <source>
        <dbReference type="ARBA" id="ARBA00023163"/>
    </source>
</evidence>
<evidence type="ECO:0000256" key="6">
    <source>
        <dbReference type="ARBA" id="ARBA00023015"/>
    </source>
</evidence>
<feature type="region of interest" description="Disordered" evidence="9">
    <location>
        <begin position="83"/>
        <end position="125"/>
    </location>
</feature>
<protein>
    <recommendedName>
        <fullName evidence="4">Chromatin modification-related protein EAF3</fullName>
    </recommendedName>
</protein>
<sequence>MAPASQPMFAKDEKALCFHHELLYEAKVLDVKALDPNDKKSAYLYKVHYKGWKSTWDDWVPQDRLRKLNDENRELANNLKKELEAMRRGSQAQKTAATSHKKKPEAGSARGSEGRETPVASTSLAGRKRGRDFEVERLCDTFKLFQSSESLCITMVLTRRSAIPEEVDVPAMDAAHPGRRSGQRKERNQGRQAPKESNAPKKRKAPSRESRPPQEKGDKKRKRKEQQNKAETIERPAKRVKLANQRPTTAYLTVLKNWCRTETDDSDEEAFRTRPAIRLHMPDRLKSLLVDDWENITKNLQLIKLPVDVPVSAILDMYDEQEAPKRVPGSAEADILDEIIAGVKEYFNKALGRILLYRFERDQYLEYYKRTESPTDDLAGKTMSEIYGGEHLLRLFVSLPELIAQTNMDPQSVNRLREELVKITMWLNKDETVGKVFVSEYETAGSEYVDKAKGDERR</sequence>
<dbReference type="Gene3D" id="1.10.274.30">
    <property type="entry name" value="MRG domain"/>
    <property type="match status" value="1"/>
</dbReference>
<evidence type="ECO:0000256" key="9">
    <source>
        <dbReference type="SAM" id="MobiDB-lite"/>
    </source>
</evidence>
<feature type="region of interest" description="Disordered" evidence="9">
    <location>
        <begin position="168"/>
        <end position="243"/>
    </location>
</feature>
<evidence type="ECO:0000256" key="1">
    <source>
        <dbReference type="ARBA" id="ARBA00004123"/>
    </source>
</evidence>
<organism evidence="11 12">
    <name type="scientific">Diplodia intermedia</name>
    <dbReference type="NCBI Taxonomy" id="856260"/>
    <lineage>
        <taxon>Eukaryota</taxon>
        <taxon>Fungi</taxon>
        <taxon>Dikarya</taxon>
        <taxon>Ascomycota</taxon>
        <taxon>Pezizomycotina</taxon>
        <taxon>Dothideomycetes</taxon>
        <taxon>Dothideomycetes incertae sedis</taxon>
        <taxon>Botryosphaeriales</taxon>
        <taxon>Botryosphaeriaceae</taxon>
        <taxon>Diplodia</taxon>
    </lineage>
</organism>
<dbReference type="InterPro" id="IPR008676">
    <property type="entry name" value="MRG"/>
</dbReference>
<feature type="compositionally biased region" description="Basic and acidic residues" evidence="9">
    <location>
        <begin position="206"/>
        <end position="218"/>
    </location>
</feature>
<evidence type="ECO:0000256" key="2">
    <source>
        <dbReference type="ARBA" id="ARBA00009093"/>
    </source>
</evidence>
<dbReference type="Pfam" id="PF22732">
    <property type="entry name" value="MSL3_chromo-like"/>
    <property type="match status" value="1"/>
</dbReference>
<proteinExistence type="inferred from homology"/>
<evidence type="ECO:0000313" key="11">
    <source>
        <dbReference type="EMBL" id="KAL1648835.1"/>
    </source>
</evidence>
<feature type="domain" description="Chromo" evidence="10">
    <location>
        <begin position="23"/>
        <end position="83"/>
    </location>
</feature>
<dbReference type="SMART" id="SM00298">
    <property type="entry name" value="CHROMO"/>
    <property type="match status" value="1"/>
</dbReference>
<dbReference type="PROSITE" id="PS51640">
    <property type="entry name" value="MRG"/>
    <property type="match status" value="1"/>
</dbReference>
<feature type="compositionally biased region" description="Basic and acidic residues" evidence="9">
    <location>
        <begin position="225"/>
        <end position="237"/>
    </location>
</feature>
<evidence type="ECO:0000256" key="5">
    <source>
        <dbReference type="ARBA" id="ARBA00022853"/>
    </source>
</evidence>
<dbReference type="PANTHER" id="PTHR10880:SF15">
    <property type="entry name" value="MSL COMPLEX SUBUNIT 3"/>
    <property type="match status" value="1"/>
</dbReference>
<dbReference type="InterPro" id="IPR053820">
    <property type="entry name" value="MSL3_chromo-like"/>
</dbReference>
<keyword evidence="5" id="KW-0156">Chromatin regulator</keyword>
<evidence type="ECO:0000256" key="8">
    <source>
        <dbReference type="ARBA" id="ARBA00023242"/>
    </source>
</evidence>
<dbReference type="SUPFAM" id="SSF54160">
    <property type="entry name" value="Chromo domain-like"/>
    <property type="match status" value="1"/>
</dbReference>
<gene>
    <name evidence="11" type="primary">EAF3</name>
    <name evidence="11" type="ORF">SLS58_002015</name>
</gene>
<dbReference type="Gene3D" id="2.30.30.140">
    <property type="match status" value="1"/>
</dbReference>
<keyword evidence="8" id="KW-0539">Nucleus</keyword>
<dbReference type="InterPro" id="IPR000953">
    <property type="entry name" value="Chromo/chromo_shadow_dom"/>
</dbReference>
<dbReference type="InterPro" id="IPR016197">
    <property type="entry name" value="Chromo-like_dom_sf"/>
</dbReference>
<reference evidence="11 12" key="1">
    <citation type="journal article" date="2023" name="Plant Dis.">
        <title>First Report of Diplodia intermedia Causing Canker and Dieback Diseases on Apple Trees in Canada.</title>
        <authorList>
            <person name="Ellouze W."/>
            <person name="Ilyukhin E."/>
            <person name="Sulman M."/>
            <person name="Ali S."/>
        </authorList>
    </citation>
    <scope>NUCLEOTIDE SEQUENCE [LARGE SCALE GENOMIC DNA]</scope>
    <source>
        <strain evidence="11 12">M45-28</strain>
    </source>
</reference>
<comment type="subcellular location">
    <subcellularLocation>
        <location evidence="1">Nucleus</location>
    </subcellularLocation>
</comment>
<evidence type="ECO:0000313" key="12">
    <source>
        <dbReference type="Proteomes" id="UP001521184"/>
    </source>
</evidence>
<accession>A0ABR3U0F3</accession>
<dbReference type="EMBL" id="JAKEKT020000008">
    <property type="protein sequence ID" value="KAL1648835.1"/>
    <property type="molecule type" value="Genomic_DNA"/>
</dbReference>
<comment type="caution">
    <text evidence="11">The sequence shown here is derived from an EMBL/GenBank/DDBJ whole genome shotgun (WGS) entry which is preliminary data.</text>
</comment>
<dbReference type="InterPro" id="IPR026541">
    <property type="entry name" value="MRG_dom"/>
</dbReference>
<dbReference type="PANTHER" id="PTHR10880">
    <property type="entry name" value="MORTALITY FACTOR 4-LIKE PROTEIN"/>
    <property type="match status" value="1"/>
</dbReference>
<keyword evidence="6" id="KW-0805">Transcription regulation</keyword>
<comment type="subunit">
    <text evidence="3">Component of the NuA4 histone acetyltransferase complex.</text>
</comment>